<dbReference type="Gramene" id="OMO52934">
    <property type="protein sequence ID" value="OMO52934"/>
    <property type="gene ID" value="CCACVL1_28994"/>
</dbReference>
<dbReference type="EMBL" id="AWWV01015369">
    <property type="protein sequence ID" value="OMO52934.1"/>
    <property type="molecule type" value="Genomic_DNA"/>
</dbReference>
<evidence type="ECO:0000313" key="2">
    <source>
        <dbReference type="Proteomes" id="UP000188268"/>
    </source>
</evidence>
<accession>A0A1R3G4C9</accession>
<dbReference type="Proteomes" id="UP000188268">
    <property type="component" value="Unassembled WGS sequence"/>
</dbReference>
<proteinExistence type="predicted"/>
<name>A0A1R3G4C9_COCAP</name>
<dbReference type="AlphaFoldDB" id="A0A1R3G4C9"/>
<gene>
    <name evidence="1" type="ORF">CCACVL1_28994</name>
</gene>
<protein>
    <submittedName>
        <fullName evidence="1">Uncharacterized protein</fullName>
    </submittedName>
</protein>
<comment type="caution">
    <text evidence="1">The sequence shown here is derived from an EMBL/GenBank/DDBJ whole genome shotgun (WGS) entry which is preliminary data.</text>
</comment>
<keyword evidence="2" id="KW-1185">Reference proteome</keyword>
<evidence type="ECO:0000313" key="1">
    <source>
        <dbReference type="EMBL" id="OMO52934.1"/>
    </source>
</evidence>
<organism evidence="1 2">
    <name type="scientific">Corchorus capsularis</name>
    <name type="common">Jute</name>
    <dbReference type="NCBI Taxonomy" id="210143"/>
    <lineage>
        <taxon>Eukaryota</taxon>
        <taxon>Viridiplantae</taxon>
        <taxon>Streptophyta</taxon>
        <taxon>Embryophyta</taxon>
        <taxon>Tracheophyta</taxon>
        <taxon>Spermatophyta</taxon>
        <taxon>Magnoliopsida</taxon>
        <taxon>eudicotyledons</taxon>
        <taxon>Gunneridae</taxon>
        <taxon>Pentapetalae</taxon>
        <taxon>rosids</taxon>
        <taxon>malvids</taxon>
        <taxon>Malvales</taxon>
        <taxon>Malvaceae</taxon>
        <taxon>Grewioideae</taxon>
        <taxon>Apeibeae</taxon>
        <taxon>Corchorus</taxon>
    </lineage>
</organism>
<sequence length="29" mass="3276">MSAFNGVGPKKRCYTNWALTNNGVCCKRR</sequence>
<reference evidence="1 2" key="1">
    <citation type="submission" date="2013-09" db="EMBL/GenBank/DDBJ databases">
        <title>Corchorus capsularis genome sequencing.</title>
        <authorList>
            <person name="Alam M."/>
            <person name="Haque M.S."/>
            <person name="Islam M.S."/>
            <person name="Emdad E.M."/>
            <person name="Islam M.M."/>
            <person name="Ahmed B."/>
            <person name="Halim A."/>
            <person name="Hossen Q.M.M."/>
            <person name="Hossain M.Z."/>
            <person name="Ahmed R."/>
            <person name="Khan M.M."/>
            <person name="Islam R."/>
            <person name="Rashid M.M."/>
            <person name="Khan S.A."/>
            <person name="Rahman M.S."/>
            <person name="Alam M."/>
        </authorList>
    </citation>
    <scope>NUCLEOTIDE SEQUENCE [LARGE SCALE GENOMIC DNA]</scope>
    <source>
        <strain evidence="2">cv. CVL-1</strain>
        <tissue evidence="1">Whole seedling</tissue>
    </source>
</reference>